<evidence type="ECO:0000313" key="10">
    <source>
        <dbReference type="Proteomes" id="UP001519310"/>
    </source>
</evidence>
<gene>
    <name evidence="9" type="ORF">J2Z77_000688</name>
</gene>
<comment type="subcellular location">
    <subcellularLocation>
        <location evidence="1">Cytoplasm</location>
    </subcellularLocation>
</comment>
<keyword evidence="10" id="KW-1185">Reference proteome</keyword>
<dbReference type="PANTHER" id="PTHR42891">
    <property type="entry name" value="D-GLYCERO-BETA-D-MANNO-HEPTOSE-1,7-BISPHOSPHATE 7-PHOSPHATASE"/>
    <property type="match status" value="1"/>
</dbReference>
<dbReference type="NCBIfam" id="TIGR01656">
    <property type="entry name" value="Histidinol-ppas"/>
    <property type="match status" value="1"/>
</dbReference>
<evidence type="ECO:0000256" key="7">
    <source>
        <dbReference type="ARBA" id="ARBA00031828"/>
    </source>
</evidence>
<dbReference type="InterPro" id="IPR006549">
    <property type="entry name" value="HAD-SF_hydro_IIIA"/>
</dbReference>
<sequence length="244" mass="24774">MRNRPVAGPPVGGMSVGGPGAGAVPWLWEPPRAARNPRRSGTTGRLPEAVLFDRDGTLVVDVAYNGDPARVSPLPTARAAVTALRELGVPVGVVSNQSGVARGLLTQKQVVAVCRRVDELFGPFDVWAVCPHGRADGCGCRKPAPGLILAACERLGVAPERTVVVGDIGSDVRAASAAGARGVLVPTPVTRPEEVAAADETARDLLTAVRLLSSPAGSGACRGTDVVPSRGPVSERPPAVGGGG</sequence>
<dbReference type="NCBIfam" id="TIGR01662">
    <property type="entry name" value="HAD-SF-IIIA"/>
    <property type="match status" value="1"/>
</dbReference>
<keyword evidence="6" id="KW-0119">Carbohydrate metabolism</keyword>
<dbReference type="RefSeq" id="WP_229920163.1">
    <property type="nucleotide sequence ID" value="NZ_BMVL01000002.1"/>
</dbReference>
<keyword evidence="4" id="KW-0479">Metal-binding</keyword>
<feature type="region of interest" description="Disordered" evidence="8">
    <location>
        <begin position="219"/>
        <end position="244"/>
    </location>
</feature>
<dbReference type="InterPro" id="IPR006439">
    <property type="entry name" value="HAD-SF_hydro_IA"/>
</dbReference>
<keyword evidence="5 9" id="KW-0378">Hydrolase</keyword>
<name>A0ABS4KXY6_STRAV</name>
<dbReference type="Pfam" id="PF13242">
    <property type="entry name" value="Hydrolase_like"/>
    <property type="match status" value="1"/>
</dbReference>
<comment type="caution">
    <text evidence="9">The sequence shown here is derived from an EMBL/GenBank/DDBJ whole genome shotgun (WGS) entry which is preliminary data.</text>
</comment>
<organism evidence="9 10">
    <name type="scientific">Streptomyces avidinii</name>
    <dbReference type="NCBI Taxonomy" id="1895"/>
    <lineage>
        <taxon>Bacteria</taxon>
        <taxon>Bacillati</taxon>
        <taxon>Actinomycetota</taxon>
        <taxon>Actinomycetes</taxon>
        <taxon>Kitasatosporales</taxon>
        <taxon>Streptomycetaceae</taxon>
        <taxon>Streptomyces</taxon>
    </lineage>
</organism>
<evidence type="ECO:0000313" key="9">
    <source>
        <dbReference type="EMBL" id="MBP2034904.1"/>
    </source>
</evidence>
<dbReference type="InterPro" id="IPR006543">
    <property type="entry name" value="Histidinol-phos"/>
</dbReference>
<evidence type="ECO:0000256" key="4">
    <source>
        <dbReference type="ARBA" id="ARBA00022723"/>
    </source>
</evidence>
<evidence type="ECO:0000256" key="8">
    <source>
        <dbReference type="SAM" id="MobiDB-lite"/>
    </source>
</evidence>
<dbReference type="InterPro" id="IPR023214">
    <property type="entry name" value="HAD_sf"/>
</dbReference>
<comment type="similarity">
    <text evidence="2">Belongs to the GmhB family.</text>
</comment>
<dbReference type="EMBL" id="JAGGLQ010000001">
    <property type="protein sequence ID" value="MBP2034904.1"/>
    <property type="molecule type" value="Genomic_DNA"/>
</dbReference>
<dbReference type="SUPFAM" id="SSF56784">
    <property type="entry name" value="HAD-like"/>
    <property type="match status" value="1"/>
</dbReference>
<evidence type="ECO:0000256" key="6">
    <source>
        <dbReference type="ARBA" id="ARBA00023277"/>
    </source>
</evidence>
<protein>
    <recommendedName>
        <fullName evidence="7">D,D-heptose 1,7-bisphosphate phosphatase</fullName>
    </recommendedName>
</protein>
<evidence type="ECO:0000256" key="5">
    <source>
        <dbReference type="ARBA" id="ARBA00022801"/>
    </source>
</evidence>
<dbReference type="GO" id="GO:0016787">
    <property type="term" value="F:hydrolase activity"/>
    <property type="evidence" value="ECO:0007669"/>
    <property type="project" value="UniProtKB-KW"/>
</dbReference>
<keyword evidence="3" id="KW-0963">Cytoplasm</keyword>
<dbReference type="Proteomes" id="UP001519310">
    <property type="component" value="Unassembled WGS sequence"/>
</dbReference>
<evidence type="ECO:0000256" key="1">
    <source>
        <dbReference type="ARBA" id="ARBA00004496"/>
    </source>
</evidence>
<dbReference type="InterPro" id="IPR036412">
    <property type="entry name" value="HAD-like_sf"/>
</dbReference>
<dbReference type="InterPro" id="IPR004446">
    <property type="entry name" value="Heptose_bisP_phosphatase"/>
</dbReference>
<dbReference type="NCBIfam" id="TIGR01549">
    <property type="entry name" value="HAD-SF-IA-v1"/>
    <property type="match status" value="1"/>
</dbReference>
<reference evidence="9 10" key="1">
    <citation type="submission" date="2021-03" db="EMBL/GenBank/DDBJ databases">
        <title>Genomic Encyclopedia of Type Strains, Phase IV (KMG-IV): sequencing the most valuable type-strain genomes for metagenomic binning, comparative biology and taxonomic classification.</title>
        <authorList>
            <person name="Goeker M."/>
        </authorList>
    </citation>
    <scope>NUCLEOTIDE SEQUENCE [LARGE SCALE GENOMIC DNA]</scope>
    <source>
        <strain evidence="9 10">DSM 40526</strain>
    </source>
</reference>
<accession>A0ABS4KXY6</accession>
<dbReference type="NCBIfam" id="TIGR01509">
    <property type="entry name" value="HAD-SF-IA-v3"/>
    <property type="match status" value="1"/>
</dbReference>
<evidence type="ECO:0000256" key="2">
    <source>
        <dbReference type="ARBA" id="ARBA00005628"/>
    </source>
</evidence>
<evidence type="ECO:0000256" key="3">
    <source>
        <dbReference type="ARBA" id="ARBA00022490"/>
    </source>
</evidence>
<dbReference type="PANTHER" id="PTHR42891:SF1">
    <property type="entry name" value="D-GLYCERO-BETA-D-MANNO-HEPTOSE-1,7-BISPHOSPHATE 7-PHOSPHATASE"/>
    <property type="match status" value="1"/>
</dbReference>
<dbReference type="Gene3D" id="3.40.50.1000">
    <property type="entry name" value="HAD superfamily/HAD-like"/>
    <property type="match status" value="1"/>
</dbReference>
<proteinExistence type="inferred from homology"/>